<comment type="similarity">
    <text evidence="1 5">Belongs to the TUBGCP family.</text>
</comment>
<dbReference type="PANTHER" id="PTHR19302">
    <property type="entry name" value="GAMMA TUBULIN COMPLEX PROTEIN"/>
    <property type="match status" value="1"/>
</dbReference>
<dbReference type="GO" id="GO:0007020">
    <property type="term" value="P:microtubule nucleation"/>
    <property type="evidence" value="ECO:0007669"/>
    <property type="project" value="InterPro"/>
</dbReference>
<dbReference type="GO" id="GO:0005816">
    <property type="term" value="C:spindle pole body"/>
    <property type="evidence" value="ECO:0007669"/>
    <property type="project" value="UniProtKB-ARBA"/>
</dbReference>
<reference evidence="9" key="1">
    <citation type="submission" date="2021-06" db="EMBL/GenBank/DDBJ databases">
        <authorList>
            <person name="Kallberg Y."/>
            <person name="Tangrot J."/>
            <person name="Rosling A."/>
        </authorList>
    </citation>
    <scope>NUCLEOTIDE SEQUENCE</scope>
    <source>
        <strain evidence="9">BR232B</strain>
    </source>
</reference>
<evidence type="ECO:0000313" key="9">
    <source>
        <dbReference type="EMBL" id="CAG8554411.1"/>
    </source>
</evidence>
<dbReference type="PANTHER" id="PTHR19302:SF68">
    <property type="entry name" value="SPINDLE POLE BODY COMPONENT"/>
    <property type="match status" value="1"/>
</dbReference>
<keyword evidence="4 5" id="KW-0206">Cytoskeleton</keyword>
<dbReference type="GO" id="GO:0005874">
    <property type="term" value="C:microtubule"/>
    <property type="evidence" value="ECO:0007669"/>
    <property type="project" value="UniProtKB-KW"/>
</dbReference>
<dbReference type="GO" id="GO:0000922">
    <property type="term" value="C:spindle pole"/>
    <property type="evidence" value="ECO:0007669"/>
    <property type="project" value="InterPro"/>
</dbReference>
<evidence type="ECO:0000256" key="2">
    <source>
        <dbReference type="ARBA" id="ARBA00022490"/>
    </source>
</evidence>
<accession>A0A9N9B5T6</accession>
<feature type="domain" description="Gamma tubulin complex component protein N-terminal" evidence="8">
    <location>
        <begin position="2"/>
        <end position="317"/>
    </location>
</feature>
<evidence type="ECO:0000256" key="3">
    <source>
        <dbReference type="ARBA" id="ARBA00022701"/>
    </source>
</evidence>
<evidence type="ECO:0000256" key="1">
    <source>
        <dbReference type="ARBA" id="ARBA00010337"/>
    </source>
</evidence>
<evidence type="ECO:0000256" key="4">
    <source>
        <dbReference type="ARBA" id="ARBA00023212"/>
    </source>
</evidence>
<evidence type="ECO:0000256" key="6">
    <source>
        <dbReference type="SAM" id="MobiDB-lite"/>
    </source>
</evidence>
<keyword evidence="3 5" id="KW-0493">Microtubule</keyword>
<dbReference type="GO" id="GO:0051321">
    <property type="term" value="P:meiotic cell cycle"/>
    <property type="evidence" value="ECO:0007669"/>
    <property type="project" value="TreeGrafter"/>
</dbReference>
<dbReference type="AlphaFoldDB" id="A0A9N9B5T6"/>
<dbReference type="GO" id="GO:0051011">
    <property type="term" value="F:microtubule minus-end binding"/>
    <property type="evidence" value="ECO:0007669"/>
    <property type="project" value="TreeGrafter"/>
</dbReference>
<dbReference type="GO" id="GO:0000278">
    <property type="term" value="P:mitotic cell cycle"/>
    <property type="evidence" value="ECO:0007669"/>
    <property type="project" value="TreeGrafter"/>
</dbReference>
<dbReference type="InterPro" id="IPR007259">
    <property type="entry name" value="GCP"/>
</dbReference>
<dbReference type="GO" id="GO:0051225">
    <property type="term" value="P:spindle assembly"/>
    <property type="evidence" value="ECO:0007669"/>
    <property type="project" value="TreeGrafter"/>
</dbReference>
<evidence type="ECO:0000259" key="8">
    <source>
        <dbReference type="Pfam" id="PF17681"/>
    </source>
</evidence>
<dbReference type="Pfam" id="PF04130">
    <property type="entry name" value="GCP_C_terminal"/>
    <property type="match status" value="1"/>
</dbReference>
<dbReference type="Gene3D" id="1.20.120.1900">
    <property type="entry name" value="Gamma-tubulin complex, C-terminal domain"/>
    <property type="match status" value="1"/>
</dbReference>
<proteinExistence type="inferred from homology"/>
<organism evidence="9 10">
    <name type="scientific">Paraglomus brasilianum</name>
    <dbReference type="NCBI Taxonomy" id="144538"/>
    <lineage>
        <taxon>Eukaryota</taxon>
        <taxon>Fungi</taxon>
        <taxon>Fungi incertae sedis</taxon>
        <taxon>Mucoromycota</taxon>
        <taxon>Glomeromycotina</taxon>
        <taxon>Glomeromycetes</taxon>
        <taxon>Paraglomerales</taxon>
        <taxon>Paraglomeraceae</taxon>
        <taxon>Paraglomus</taxon>
    </lineage>
</organism>
<dbReference type="Proteomes" id="UP000789739">
    <property type="component" value="Unassembled WGS sequence"/>
</dbReference>
<protein>
    <recommendedName>
        <fullName evidence="5">Spindle pole body component</fullName>
    </recommendedName>
</protein>
<dbReference type="InterPro" id="IPR040457">
    <property type="entry name" value="GCP_C"/>
</dbReference>
<gene>
    <name evidence="9" type="ORF">PBRASI_LOCUS5259</name>
</gene>
<keyword evidence="2 5" id="KW-0963">Cytoplasm</keyword>
<comment type="caution">
    <text evidence="9">The sequence shown here is derived from an EMBL/GenBank/DDBJ whole genome shotgun (WGS) entry which is preliminary data.</text>
</comment>
<sequence>MLHELLLALSGVGGELFVPHPPPPEKPVTFKVPADFPFLHTAERCSLERLAKLGFHYKSIINFLDRQRGREWTELHAREEVIDRGETEPPGLFVQTLCNAINEVLSDYRQLIVDSEKRILNKDVDMNGVVPIAHLSQAFGEYQVILPQLHKLVQEIEDNPVTYHGARLLNLITEKCNTGVPELRTIMLKLLHACHGEMYQHITSWMVYGHLQDPFEYEQYSETRWQRRFVLDDSLIPKHIPRSIAESILFVGKAVAIVRDASKMPHTKTDLPKSITTLHLQKLLELSSRPQFHHMELQNVITIIRNNVAQWLWQVVLTGDKVIECLEAFRKYFLLGQGDLVSALVDQFEKLAVSRLASARMSVVKEQELNSLLVRAQVGSSVENDSMFDKFTFKLPNNANDQQTSSSGMFDDFILGVPLRLEYEITWPLDLFVTAEDLSKYGDLFSFLISLRRTQHRLERVWVHLSAMHKYMANATTRQANDSHLLWRIRAAMIFFVNCLWEHVQMDIIEINFKNLVNRISASSTRHKLAQPSLTSLDSPTSPSVPTSPIKPDAELGKDVETLRDFEDIRLGHSSYIRDMLRGCLVESRVCADTIKKALKCCDQLCAIIERWDGRSIDDKRLEHIKKIDQVFRDHTNFLFRTLSGINKTGEGFGGPLRHLEQLLLRLDYSKWYSAWTA</sequence>
<dbReference type="GO" id="GO:0031122">
    <property type="term" value="P:cytoplasmic microtubule organization"/>
    <property type="evidence" value="ECO:0007669"/>
    <property type="project" value="TreeGrafter"/>
</dbReference>
<comment type="subcellular location">
    <subcellularLocation>
        <location evidence="5">Cytoplasm</location>
        <location evidence="5">Cytoskeleton</location>
        <location evidence="5">Microtubule organizing center</location>
    </subcellularLocation>
</comment>
<dbReference type="Pfam" id="PF17681">
    <property type="entry name" value="GCP_N_terminal"/>
    <property type="match status" value="1"/>
</dbReference>
<dbReference type="EMBL" id="CAJVPI010000600">
    <property type="protein sequence ID" value="CAG8554411.1"/>
    <property type="molecule type" value="Genomic_DNA"/>
</dbReference>
<evidence type="ECO:0000259" key="7">
    <source>
        <dbReference type="Pfam" id="PF04130"/>
    </source>
</evidence>
<feature type="region of interest" description="Disordered" evidence="6">
    <location>
        <begin position="531"/>
        <end position="553"/>
    </location>
</feature>
<dbReference type="OrthoDB" id="1608002at2759"/>
<dbReference type="GO" id="GO:0000930">
    <property type="term" value="C:gamma-tubulin complex"/>
    <property type="evidence" value="ECO:0007669"/>
    <property type="project" value="TreeGrafter"/>
</dbReference>
<name>A0A9N9B5T6_9GLOM</name>
<feature type="domain" description="Gamma tubulin complex component C-terminal" evidence="7">
    <location>
        <begin position="326"/>
        <end position="673"/>
    </location>
</feature>
<dbReference type="GO" id="GO:0043015">
    <property type="term" value="F:gamma-tubulin binding"/>
    <property type="evidence" value="ECO:0007669"/>
    <property type="project" value="InterPro"/>
</dbReference>
<dbReference type="InterPro" id="IPR042241">
    <property type="entry name" value="GCP_C_sf"/>
</dbReference>
<feature type="compositionally biased region" description="Low complexity" evidence="6">
    <location>
        <begin position="532"/>
        <end position="548"/>
    </location>
</feature>
<dbReference type="InterPro" id="IPR041470">
    <property type="entry name" value="GCP_N"/>
</dbReference>
<evidence type="ECO:0000256" key="5">
    <source>
        <dbReference type="RuleBase" id="RU363050"/>
    </source>
</evidence>
<evidence type="ECO:0000313" key="10">
    <source>
        <dbReference type="Proteomes" id="UP000789739"/>
    </source>
</evidence>
<keyword evidence="10" id="KW-1185">Reference proteome</keyword>